<feature type="transmembrane region" description="Helical" evidence="8">
    <location>
        <begin position="42"/>
        <end position="65"/>
    </location>
</feature>
<feature type="transmembrane region" description="Helical" evidence="8">
    <location>
        <begin position="314"/>
        <end position="333"/>
    </location>
</feature>
<sequence>MNPVAFFEKKYTYSGVYAFLLINRIQILYYPLILPTYLIHPYMIWGIIGVGLISQFNLFLLSKWFSSEHSGLGYKGLVHLFGQGWLRLFAVIGLFLLIMKLSVITLGYVEILDTFIFPSMSSIWLTLSLLLVGFYIASYGLEKTIRFIVVVFLCSVWLIIVYIPFLLPPVAHLYDIYPLFPVDGIDSPWKSLLFIWSAFSGPEYLVCLSPWLKPQSRMLKSFTLANTLSIVEYLILFISSLFYFGSAYINKISYPILSMLRYLQYPVLERIDMFFITIHMLNFLFFISLFLLMIYGAGRISMGIHLKPTSRMGFILCSLALYACMIAAYKWLWRTESSLNIMIVFEICSSALSYLLVPSLLLIAIKLKKGRVPS</sequence>
<evidence type="ECO:0000256" key="8">
    <source>
        <dbReference type="SAM" id="Phobius"/>
    </source>
</evidence>
<proteinExistence type="inferred from homology"/>
<keyword evidence="10" id="KW-1185">Reference proteome</keyword>
<feature type="transmembrane region" description="Helical" evidence="8">
    <location>
        <begin position="339"/>
        <end position="365"/>
    </location>
</feature>
<organism evidence="9 10">
    <name type="scientific">Paenibacillus sepulcri</name>
    <dbReference type="NCBI Taxonomy" id="359917"/>
    <lineage>
        <taxon>Bacteria</taxon>
        <taxon>Bacillati</taxon>
        <taxon>Bacillota</taxon>
        <taxon>Bacilli</taxon>
        <taxon>Bacillales</taxon>
        <taxon>Paenibacillaceae</taxon>
        <taxon>Paenibacillus</taxon>
    </lineage>
</organism>
<comment type="caution">
    <text evidence="9">The sequence shown here is derived from an EMBL/GenBank/DDBJ whole genome shotgun (WGS) entry which is preliminary data.</text>
</comment>
<evidence type="ECO:0000256" key="4">
    <source>
        <dbReference type="ARBA" id="ARBA00022544"/>
    </source>
</evidence>
<evidence type="ECO:0000256" key="6">
    <source>
        <dbReference type="ARBA" id="ARBA00022989"/>
    </source>
</evidence>
<comment type="similarity">
    <text evidence="2">Belongs to the amino acid-polyamine-organocation (APC) superfamily. Spore germination protein (SGP) (TC 2.A.3.9) family.</text>
</comment>
<dbReference type="EMBL" id="JAHZIK010000309">
    <property type="protein sequence ID" value="MBW7455135.1"/>
    <property type="molecule type" value="Genomic_DNA"/>
</dbReference>
<gene>
    <name evidence="9" type="ORF">K0U00_13935</name>
</gene>
<evidence type="ECO:0000256" key="7">
    <source>
        <dbReference type="ARBA" id="ARBA00023136"/>
    </source>
</evidence>
<dbReference type="Proteomes" id="UP001519887">
    <property type="component" value="Unassembled WGS sequence"/>
</dbReference>
<keyword evidence="5 8" id="KW-0812">Transmembrane</keyword>
<evidence type="ECO:0000256" key="3">
    <source>
        <dbReference type="ARBA" id="ARBA00022448"/>
    </source>
</evidence>
<feature type="transmembrane region" description="Helical" evidence="8">
    <location>
        <begin position="233"/>
        <end position="253"/>
    </location>
</feature>
<feature type="transmembrane region" description="Helical" evidence="8">
    <location>
        <begin position="115"/>
        <end position="136"/>
    </location>
</feature>
<evidence type="ECO:0000313" key="9">
    <source>
        <dbReference type="EMBL" id="MBW7455135.1"/>
    </source>
</evidence>
<accession>A0ABS7C2V7</accession>
<keyword evidence="7 8" id="KW-0472">Membrane</keyword>
<feature type="transmembrane region" description="Helical" evidence="8">
    <location>
        <begin position="12"/>
        <end position="30"/>
    </location>
</feature>
<protein>
    <submittedName>
        <fullName evidence="9">Spore germination protein</fullName>
    </submittedName>
</protein>
<dbReference type="PANTHER" id="PTHR34975:SF2">
    <property type="entry name" value="SPORE GERMINATION PROTEIN A2"/>
    <property type="match status" value="1"/>
</dbReference>
<dbReference type="Pfam" id="PF03845">
    <property type="entry name" value="Spore_permease"/>
    <property type="match status" value="1"/>
</dbReference>
<feature type="transmembrane region" description="Helical" evidence="8">
    <location>
        <begin position="85"/>
        <end position="109"/>
    </location>
</feature>
<comment type="subcellular location">
    <subcellularLocation>
        <location evidence="1">Membrane</location>
        <topology evidence="1">Multi-pass membrane protein</topology>
    </subcellularLocation>
</comment>
<feature type="transmembrane region" description="Helical" evidence="8">
    <location>
        <begin position="273"/>
        <end position="294"/>
    </location>
</feature>
<feature type="transmembrane region" description="Helical" evidence="8">
    <location>
        <begin position="148"/>
        <end position="171"/>
    </location>
</feature>
<dbReference type="PANTHER" id="PTHR34975">
    <property type="entry name" value="SPORE GERMINATION PROTEIN A2"/>
    <property type="match status" value="1"/>
</dbReference>
<keyword evidence="4" id="KW-0309">Germination</keyword>
<evidence type="ECO:0000256" key="5">
    <source>
        <dbReference type="ARBA" id="ARBA00022692"/>
    </source>
</evidence>
<reference evidence="9 10" key="1">
    <citation type="submission" date="2021-07" db="EMBL/GenBank/DDBJ databases">
        <title>Paenibacillus radiodurans sp. nov., isolated from the southeastern edge of Tengger Desert.</title>
        <authorList>
            <person name="Zhang G."/>
        </authorList>
    </citation>
    <scope>NUCLEOTIDE SEQUENCE [LARGE SCALE GENOMIC DNA]</scope>
    <source>
        <strain evidence="9 10">CCM 7311</strain>
    </source>
</reference>
<keyword evidence="6 8" id="KW-1133">Transmembrane helix</keyword>
<feature type="transmembrane region" description="Helical" evidence="8">
    <location>
        <begin position="191"/>
        <end position="212"/>
    </location>
</feature>
<evidence type="ECO:0000313" key="10">
    <source>
        <dbReference type="Proteomes" id="UP001519887"/>
    </source>
</evidence>
<dbReference type="InterPro" id="IPR004761">
    <property type="entry name" value="Spore_GerAB"/>
</dbReference>
<evidence type="ECO:0000256" key="1">
    <source>
        <dbReference type="ARBA" id="ARBA00004141"/>
    </source>
</evidence>
<keyword evidence="3" id="KW-0813">Transport</keyword>
<evidence type="ECO:0000256" key="2">
    <source>
        <dbReference type="ARBA" id="ARBA00007998"/>
    </source>
</evidence>
<name>A0ABS7C2V7_9BACL</name>